<organism evidence="7 8">
    <name type="scientific">Clostridium botulinum</name>
    <dbReference type="NCBI Taxonomy" id="1491"/>
    <lineage>
        <taxon>Bacteria</taxon>
        <taxon>Bacillati</taxon>
        <taxon>Bacillota</taxon>
        <taxon>Clostridia</taxon>
        <taxon>Eubacteriales</taxon>
        <taxon>Clostridiaceae</taxon>
        <taxon>Clostridium</taxon>
    </lineage>
</organism>
<keyword evidence="4 6" id="KW-1133">Transmembrane helix</keyword>
<keyword evidence="2" id="KW-1003">Cell membrane</keyword>
<feature type="transmembrane region" description="Helical" evidence="6">
    <location>
        <begin position="229"/>
        <end position="248"/>
    </location>
</feature>
<evidence type="ECO:0000313" key="8">
    <source>
        <dbReference type="Proteomes" id="UP000480039"/>
    </source>
</evidence>
<proteinExistence type="predicted"/>
<feature type="transmembrane region" description="Helical" evidence="6">
    <location>
        <begin position="50"/>
        <end position="77"/>
    </location>
</feature>
<feature type="transmembrane region" description="Helical" evidence="6">
    <location>
        <begin position="180"/>
        <end position="198"/>
    </location>
</feature>
<dbReference type="Proteomes" id="UP000480039">
    <property type="component" value="Unassembled WGS sequence"/>
</dbReference>
<keyword evidence="3 6" id="KW-0812">Transmembrane</keyword>
<comment type="caution">
    <text evidence="7">The sequence shown here is derived from an EMBL/GenBank/DDBJ whole genome shotgun (WGS) entry which is preliminary data.</text>
</comment>
<dbReference type="PANTHER" id="PTHR32196">
    <property type="entry name" value="ABC TRANSPORTER PERMEASE PROTEIN YPHD-RELATED-RELATED"/>
    <property type="match status" value="1"/>
</dbReference>
<evidence type="ECO:0000256" key="3">
    <source>
        <dbReference type="ARBA" id="ARBA00022692"/>
    </source>
</evidence>
<dbReference type="InterPro" id="IPR001851">
    <property type="entry name" value="ABC_transp_permease"/>
</dbReference>
<feature type="transmembrane region" description="Helical" evidence="6">
    <location>
        <begin position="125"/>
        <end position="145"/>
    </location>
</feature>
<evidence type="ECO:0000256" key="2">
    <source>
        <dbReference type="ARBA" id="ARBA00022475"/>
    </source>
</evidence>
<dbReference type="GO" id="GO:0005886">
    <property type="term" value="C:plasma membrane"/>
    <property type="evidence" value="ECO:0007669"/>
    <property type="project" value="UniProtKB-SubCell"/>
</dbReference>
<evidence type="ECO:0000313" key="7">
    <source>
        <dbReference type="EMBL" id="NFJ10337.1"/>
    </source>
</evidence>
<dbReference type="PANTHER" id="PTHR32196:SF72">
    <property type="entry name" value="RIBOSE IMPORT PERMEASE PROTEIN RBSC"/>
    <property type="match status" value="1"/>
</dbReference>
<dbReference type="EMBL" id="SWQE01000012">
    <property type="protein sequence ID" value="NFJ10337.1"/>
    <property type="molecule type" value="Genomic_DNA"/>
</dbReference>
<dbReference type="CDD" id="cd06579">
    <property type="entry name" value="TM_PBP1_transp_AraH_like"/>
    <property type="match status" value="1"/>
</dbReference>
<dbReference type="GO" id="GO:0022857">
    <property type="term" value="F:transmembrane transporter activity"/>
    <property type="evidence" value="ECO:0007669"/>
    <property type="project" value="InterPro"/>
</dbReference>
<reference evidence="7 8" key="1">
    <citation type="submission" date="2019-04" db="EMBL/GenBank/DDBJ databases">
        <title>Genome sequencing of Clostridium botulinum Groups I-IV and Clostridium butyricum.</title>
        <authorList>
            <person name="Brunt J."/>
            <person name="Van Vliet A.H.M."/>
            <person name="Stringer S.C."/>
            <person name="Carter A.T."/>
            <person name="Peck M.W."/>
        </authorList>
    </citation>
    <scope>NUCLEOTIDE SEQUENCE [LARGE SCALE GENOMIC DNA]</scope>
    <source>
        <strain evidence="7 8">Colworth BL30</strain>
    </source>
</reference>
<evidence type="ECO:0000256" key="4">
    <source>
        <dbReference type="ARBA" id="ARBA00022989"/>
    </source>
</evidence>
<keyword evidence="5 6" id="KW-0472">Membrane</keyword>
<feature type="transmembrane region" description="Helical" evidence="6">
    <location>
        <begin position="269"/>
        <end position="296"/>
    </location>
</feature>
<accession>A0A846JE53</accession>
<evidence type="ECO:0000256" key="5">
    <source>
        <dbReference type="ARBA" id="ARBA00023136"/>
    </source>
</evidence>
<evidence type="ECO:0000256" key="6">
    <source>
        <dbReference type="SAM" id="Phobius"/>
    </source>
</evidence>
<sequence>MSNLQGEEKKPNKALKIISKNMILLGFAILCAVIGSLSSNFFTVTNWLNILVQCSIVGIIAVGMTFVIITGGIDLSVGSMLAFSAIVSGMMLKNGASIPIVILVALIIGTAIGFANGFFITKFNVPAFIVTLATMSIFRGSTLVVSDGKNQALSVSKSASPDLFSKLTAFSKIGDKLGPVPIPIIIMIIIFFIGYYVLQYTTFGRNLYAIGGNREATRFSGINIGKIELLAYTITGLLCALSGVVLNARLGAALPNAGVGYEMDAIGAVVIGGASLAGGEGTISGTILGVLIIGVLNNGLNLMNVNPFYQQVVKGAVILVAVLVDQLKRKK</sequence>
<evidence type="ECO:0000256" key="1">
    <source>
        <dbReference type="ARBA" id="ARBA00004651"/>
    </source>
</evidence>
<dbReference type="Pfam" id="PF02653">
    <property type="entry name" value="BPD_transp_2"/>
    <property type="match status" value="1"/>
</dbReference>
<gene>
    <name evidence="7" type="ORF">FC871_18070</name>
</gene>
<dbReference type="AlphaFoldDB" id="A0A846JE53"/>
<name>A0A846JE53_CLOBO</name>
<protein>
    <submittedName>
        <fullName evidence="7">Ribose ABC transporter permease</fullName>
    </submittedName>
</protein>
<feature type="transmembrane region" description="Helical" evidence="6">
    <location>
        <begin position="21"/>
        <end position="44"/>
    </location>
</feature>
<comment type="subcellular location">
    <subcellularLocation>
        <location evidence="1">Cell membrane</location>
        <topology evidence="1">Multi-pass membrane protein</topology>
    </subcellularLocation>
</comment>
<feature type="transmembrane region" description="Helical" evidence="6">
    <location>
        <begin position="98"/>
        <end position="119"/>
    </location>
</feature>